<keyword evidence="7" id="KW-1185">Reference proteome</keyword>
<dbReference type="AlphaFoldDB" id="A0A5C5V789"/>
<evidence type="ECO:0000313" key="7">
    <source>
        <dbReference type="Proteomes" id="UP000316714"/>
    </source>
</evidence>
<evidence type="ECO:0000256" key="4">
    <source>
        <dbReference type="SAM" id="SignalP"/>
    </source>
</evidence>
<evidence type="ECO:0000256" key="3">
    <source>
        <dbReference type="ARBA" id="ARBA00022801"/>
    </source>
</evidence>
<evidence type="ECO:0000256" key="1">
    <source>
        <dbReference type="ARBA" id="ARBA00022487"/>
    </source>
</evidence>
<evidence type="ECO:0000313" key="6">
    <source>
        <dbReference type="EMBL" id="TWT33677.1"/>
    </source>
</evidence>
<feature type="signal peptide" evidence="4">
    <location>
        <begin position="1"/>
        <end position="20"/>
    </location>
</feature>
<proteinExistence type="predicted"/>
<reference evidence="6 7" key="1">
    <citation type="submission" date="2019-02" db="EMBL/GenBank/DDBJ databases">
        <title>Deep-cultivation of Planctomycetes and their phenomic and genomic characterization uncovers novel biology.</title>
        <authorList>
            <person name="Wiegand S."/>
            <person name="Jogler M."/>
            <person name="Boedeker C."/>
            <person name="Pinto D."/>
            <person name="Vollmers J."/>
            <person name="Rivas-Marin E."/>
            <person name="Kohn T."/>
            <person name="Peeters S.H."/>
            <person name="Heuer A."/>
            <person name="Rast P."/>
            <person name="Oberbeckmann S."/>
            <person name="Bunk B."/>
            <person name="Jeske O."/>
            <person name="Meyerdierks A."/>
            <person name="Storesund J.E."/>
            <person name="Kallscheuer N."/>
            <person name="Luecker S."/>
            <person name="Lage O.M."/>
            <person name="Pohl T."/>
            <person name="Merkel B.J."/>
            <person name="Hornburger P."/>
            <person name="Mueller R.-W."/>
            <person name="Bruemmer F."/>
            <person name="Labrenz M."/>
            <person name="Spormann A.M."/>
            <person name="Op Den Camp H."/>
            <person name="Overmann J."/>
            <person name="Amann R."/>
            <person name="Jetten M.S.M."/>
            <person name="Mascher T."/>
            <person name="Medema M.H."/>
            <person name="Devos D.P."/>
            <person name="Kaster A.-K."/>
            <person name="Ovreas L."/>
            <person name="Rohde M."/>
            <person name="Galperin M.Y."/>
            <person name="Jogler C."/>
        </authorList>
    </citation>
    <scope>NUCLEOTIDE SEQUENCE [LARGE SCALE GENOMIC DNA]</scope>
    <source>
        <strain evidence="6 7">KOR34</strain>
    </source>
</reference>
<dbReference type="InterPro" id="IPR029058">
    <property type="entry name" value="AB_hydrolase_fold"/>
</dbReference>
<comment type="caution">
    <text evidence="6">The sequence shown here is derived from an EMBL/GenBank/DDBJ whole genome shotgun (WGS) entry which is preliminary data.</text>
</comment>
<dbReference type="InterPro" id="IPR050261">
    <property type="entry name" value="FrsA_esterase"/>
</dbReference>
<dbReference type="PANTHER" id="PTHR22946:SF9">
    <property type="entry name" value="POLYKETIDE TRANSFERASE AF380"/>
    <property type="match status" value="1"/>
</dbReference>
<organism evidence="6 7">
    <name type="scientific">Posidoniimonas corsicana</name>
    <dbReference type="NCBI Taxonomy" id="1938618"/>
    <lineage>
        <taxon>Bacteria</taxon>
        <taxon>Pseudomonadati</taxon>
        <taxon>Planctomycetota</taxon>
        <taxon>Planctomycetia</taxon>
        <taxon>Pirellulales</taxon>
        <taxon>Lacipirellulaceae</taxon>
        <taxon>Posidoniimonas</taxon>
    </lineage>
</organism>
<dbReference type="Gene3D" id="3.40.50.1820">
    <property type="entry name" value="alpha/beta hydrolase"/>
    <property type="match status" value="1"/>
</dbReference>
<name>A0A5C5V789_9BACT</name>
<feature type="chain" id="PRO_5022879217" evidence="4">
    <location>
        <begin position="21"/>
        <end position="389"/>
    </location>
</feature>
<dbReference type="Proteomes" id="UP000316714">
    <property type="component" value="Unassembled WGS sequence"/>
</dbReference>
<evidence type="ECO:0000259" key="5">
    <source>
        <dbReference type="Pfam" id="PF22244"/>
    </source>
</evidence>
<feature type="domain" description="4-O-methyl-glucuronoyl methylesterase-like" evidence="5">
    <location>
        <begin position="192"/>
        <end position="338"/>
    </location>
</feature>
<dbReference type="Pfam" id="PF22244">
    <property type="entry name" value="GCE_fung"/>
    <property type="match status" value="1"/>
</dbReference>
<dbReference type="PANTHER" id="PTHR22946">
    <property type="entry name" value="DIENELACTONE HYDROLASE DOMAIN-CONTAINING PROTEIN-RELATED"/>
    <property type="match status" value="1"/>
</dbReference>
<dbReference type="RefSeq" id="WP_146566499.1">
    <property type="nucleotide sequence ID" value="NZ_SIHJ01000002.1"/>
</dbReference>
<keyword evidence="1" id="KW-0719">Serine esterase</keyword>
<dbReference type="InterPro" id="IPR054579">
    <property type="entry name" value="GCE-like_dom"/>
</dbReference>
<keyword evidence="3 6" id="KW-0378">Hydrolase</keyword>
<gene>
    <name evidence="6" type="ORF">KOR34_35100</name>
</gene>
<dbReference type="SUPFAM" id="SSF53474">
    <property type="entry name" value="alpha/beta-Hydrolases"/>
    <property type="match status" value="1"/>
</dbReference>
<sequence precursor="true">MKPRIRSLMLLMAAANATGAEPLDLPHPLQTTDGRPVTSAVQWRDERRPELLELFRTHVYGRAPIERPEGMRWEVTERDPHAMADGATLSRVAIRLPGTGGEAVIRLTLFVPNRRDAPAPGFLLICNRDPENIDPTRQEKSPFWPAEHLVERGYFAAAFHYADVDPDHHDGFQNGVHGLFDEPDRPRPADAWGSIAAWAWGASRVMDYLQTRDDVDHDRIGVVGHSRGGKTALWCGAEDQRFAMVVSNNSGCTGAALARRKHGERVARINKSFPHWFCENYNRYNDNEDALPVDQHELIALVAPRLAYVASASEDDWADPEGEFLAAVHAGPVYRLLGAEGVGAGPMPPPERPRHAGRVGYHLRSGGHDLTEYDWGRFMDFADRHWRDR</sequence>
<dbReference type="OrthoDB" id="9809261at2"/>
<dbReference type="GO" id="GO:0052689">
    <property type="term" value="F:carboxylic ester hydrolase activity"/>
    <property type="evidence" value="ECO:0007669"/>
    <property type="project" value="UniProtKB-KW"/>
</dbReference>
<accession>A0A5C5V789</accession>
<keyword evidence="2 4" id="KW-0732">Signal</keyword>
<protein>
    <submittedName>
        <fullName evidence="6">Alpha/beta hydrolase family protein</fullName>
    </submittedName>
</protein>
<dbReference type="EMBL" id="SIHJ01000002">
    <property type="protein sequence ID" value="TWT33677.1"/>
    <property type="molecule type" value="Genomic_DNA"/>
</dbReference>
<evidence type="ECO:0000256" key="2">
    <source>
        <dbReference type="ARBA" id="ARBA00022729"/>
    </source>
</evidence>